<evidence type="ECO:0000256" key="1">
    <source>
        <dbReference type="ARBA" id="ARBA00004141"/>
    </source>
</evidence>
<dbReference type="InterPro" id="IPR018499">
    <property type="entry name" value="Tetraspanin/Peripherin"/>
</dbReference>
<evidence type="ECO:0000256" key="3">
    <source>
        <dbReference type="ARBA" id="ARBA00022989"/>
    </source>
</evidence>
<name>A0ABD2ZN34_9GENT</name>
<protein>
    <recommendedName>
        <fullName evidence="8">Tetraspanin-19-like</fullName>
    </recommendedName>
</protein>
<evidence type="ECO:0000256" key="4">
    <source>
        <dbReference type="ARBA" id="ARBA00023136"/>
    </source>
</evidence>
<evidence type="ECO:0000256" key="2">
    <source>
        <dbReference type="ARBA" id="ARBA00022692"/>
    </source>
</evidence>
<dbReference type="EMBL" id="JBJUIK010000008">
    <property type="protein sequence ID" value="KAL3519730.1"/>
    <property type="molecule type" value="Genomic_DNA"/>
</dbReference>
<reference evidence="6 7" key="1">
    <citation type="submission" date="2024-11" db="EMBL/GenBank/DDBJ databases">
        <title>A near-complete genome assembly of Cinchona calisaya.</title>
        <authorList>
            <person name="Lian D.C."/>
            <person name="Zhao X.W."/>
            <person name="Wei L."/>
        </authorList>
    </citation>
    <scope>NUCLEOTIDE SEQUENCE [LARGE SCALE GENOMIC DNA]</scope>
    <source>
        <tissue evidence="6">Nenye</tissue>
    </source>
</reference>
<proteinExistence type="predicted"/>
<dbReference type="AlphaFoldDB" id="A0ABD2ZN34"/>
<keyword evidence="3 5" id="KW-1133">Transmembrane helix</keyword>
<keyword evidence="2 5" id="KW-0812">Transmembrane</keyword>
<feature type="transmembrane region" description="Helical" evidence="5">
    <location>
        <begin position="12"/>
        <end position="35"/>
    </location>
</feature>
<evidence type="ECO:0000256" key="5">
    <source>
        <dbReference type="SAM" id="Phobius"/>
    </source>
</evidence>
<feature type="transmembrane region" description="Helical" evidence="5">
    <location>
        <begin position="55"/>
        <end position="78"/>
    </location>
</feature>
<sequence>MATTVKKCLQMTLKVVNATMGMLGIAMILYGVWMIRVWERDTEDNSSDDGYDYDYALPWFIHAFLGIGIALCGITFLGHVAAETANTCCLNCYSGIIFLLLLLDSAMIADVLLNSDWEKDLPDDPSGRFDDFKDFLSSHIHICQWIAFLIFLSQGCSILIATVIKTLAADERNNYYYSDEEIGDSSRFPFLNQPADQQMISTYVIGEPQILFYNNENYEVTKSIN</sequence>
<evidence type="ECO:0000313" key="6">
    <source>
        <dbReference type="EMBL" id="KAL3519730.1"/>
    </source>
</evidence>
<dbReference type="Proteomes" id="UP001630127">
    <property type="component" value="Unassembled WGS sequence"/>
</dbReference>
<organism evidence="6 7">
    <name type="scientific">Cinchona calisaya</name>
    <dbReference type="NCBI Taxonomy" id="153742"/>
    <lineage>
        <taxon>Eukaryota</taxon>
        <taxon>Viridiplantae</taxon>
        <taxon>Streptophyta</taxon>
        <taxon>Embryophyta</taxon>
        <taxon>Tracheophyta</taxon>
        <taxon>Spermatophyta</taxon>
        <taxon>Magnoliopsida</taxon>
        <taxon>eudicotyledons</taxon>
        <taxon>Gunneridae</taxon>
        <taxon>Pentapetalae</taxon>
        <taxon>asterids</taxon>
        <taxon>lamiids</taxon>
        <taxon>Gentianales</taxon>
        <taxon>Rubiaceae</taxon>
        <taxon>Cinchonoideae</taxon>
        <taxon>Cinchoneae</taxon>
        <taxon>Cinchona</taxon>
    </lineage>
</organism>
<gene>
    <name evidence="6" type="ORF">ACH5RR_017879</name>
</gene>
<evidence type="ECO:0008006" key="8">
    <source>
        <dbReference type="Google" id="ProtNLM"/>
    </source>
</evidence>
<accession>A0ABD2ZN34</accession>
<feature type="transmembrane region" description="Helical" evidence="5">
    <location>
        <begin position="145"/>
        <end position="164"/>
    </location>
</feature>
<keyword evidence="4 5" id="KW-0472">Membrane</keyword>
<evidence type="ECO:0000313" key="7">
    <source>
        <dbReference type="Proteomes" id="UP001630127"/>
    </source>
</evidence>
<comment type="caution">
    <text evidence="6">The sequence shown here is derived from an EMBL/GenBank/DDBJ whole genome shotgun (WGS) entry which is preliminary data.</text>
</comment>
<dbReference type="GO" id="GO:0016020">
    <property type="term" value="C:membrane"/>
    <property type="evidence" value="ECO:0007669"/>
    <property type="project" value="UniProtKB-SubCell"/>
</dbReference>
<dbReference type="Pfam" id="PF00335">
    <property type="entry name" value="Tetraspanin"/>
    <property type="match status" value="1"/>
</dbReference>
<keyword evidence="7" id="KW-1185">Reference proteome</keyword>
<comment type="subcellular location">
    <subcellularLocation>
        <location evidence="1">Membrane</location>
        <topology evidence="1">Multi-pass membrane protein</topology>
    </subcellularLocation>
</comment>
<feature type="transmembrane region" description="Helical" evidence="5">
    <location>
        <begin position="90"/>
        <end position="113"/>
    </location>
</feature>